<feature type="region of interest" description="Disordered" evidence="1">
    <location>
        <begin position="1"/>
        <end position="96"/>
    </location>
</feature>
<accession>A0A426WWA0</accession>
<evidence type="ECO:0000313" key="3">
    <source>
        <dbReference type="Proteomes" id="UP000287651"/>
    </source>
</evidence>
<dbReference type="EMBL" id="AMZH03038615">
    <property type="protein sequence ID" value="RRT31525.1"/>
    <property type="molecule type" value="Genomic_DNA"/>
</dbReference>
<evidence type="ECO:0000256" key="1">
    <source>
        <dbReference type="SAM" id="MobiDB-lite"/>
    </source>
</evidence>
<name>A0A426WWA0_ENSVE</name>
<evidence type="ECO:0000313" key="2">
    <source>
        <dbReference type="EMBL" id="RRT31525.1"/>
    </source>
</evidence>
<organism evidence="2 3">
    <name type="scientific">Ensete ventricosum</name>
    <name type="common">Abyssinian banana</name>
    <name type="synonym">Musa ensete</name>
    <dbReference type="NCBI Taxonomy" id="4639"/>
    <lineage>
        <taxon>Eukaryota</taxon>
        <taxon>Viridiplantae</taxon>
        <taxon>Streptophyta</taxon>
        <taxon>Embryophyta</taxon>
        <taxon>Tracheophyta</taxon>
        <taxon>Spermatophyta</taxon>
        <taxon>Magnoliopsida</taxon>
        <taxon>Liliopsida</taxon>
        <taxon>Zingiberales</taxon>
        <taxon>Musaceae</taxon>
        <taxon>Ensete</taxon>
    </lineage>
</organism>
<dbReference type="AlphaFoldDB" id="A0A426WWA0"/>
<sequence>MAHDDLAVTSWLPRTTGPPTWSTRREKLVGRRYKGASGRAADLAQLRSNPQRLYDRPYTGKTNTLTCGRMPHRKDGGRGGGPIPVTGYEGSTHLVEHRPRPEPIASELAHKGLNQQCSLS</sequence>
<dbReference type="Proteomes" id="UP000287651">
    <property type="component" value="Unassembled WGS sequence"/>
</dbReference>
<protein>
    <submittedName>
        <fullName evidence="2">Uncharacterized protein</fullName>
    </submittedName>
</protein>
<comment type="caution">
    <text evidence="2">The sequence shown here is derived from an EMBL/GenBank/DDBJ whole genome shotgun (WGS) entry which is preliminary data.</text>
</comment>
<reference evidence="2 3" key="1">
    <citation type="journal article" date="2014" name="Agronomy (Basel)">
        <title>A Draft Genome Sequence for Ensete ventricosum, the Drought-Tolerant Tree Against Hunger.</title>
        <authorList>
            <person name="Harrison J."/>
            <person name="Moore K.A."/>
            <person name="Paszkiewicz K."/>
            <person name="Jones T."/>
            <person name="Grant M."/>
            <person name="Ambacheew D."/>
            <person name="Muzemil S."/>
            <person name="Studholme D.J."/>
        </authorList>
    </citation>
    <scope>NUCLEOTIDE SEQUENCE [LARGE SCALE GENOMIC DNA]</scope>
</reference>
<proteinExistence type="predicted"/>
<gene>
    <name evidence="2" type="ORF">B296_00054857</name>
</gene>